<evidence type="ECO:0000256" key="8">
    <source>
        <dbReference type="ARBA" id="ARBA00022842"/>
    </source>
</evidence>
<evidence type="ECO:0000256" key="12">
    <source>
        <dbReference type="ARBA" id="ARBA00048173"/>
    </source>
</evidence>
<accession>A0A0D2KA91</accession>
<proteinExistence type="inferred from homology"/>
<organism evidence="16 17">
    <name type="scientific">Fonsecaea multimorphosa CBS 102226</name>
    <dbReference type="NCBI Taxonomy" id="1442371"/>
    <lineage>
        <taxon>Eukaryota</taxon>
        <taxon>Fungi</taxon>
        <taxon>Dikarya</taxon>
        <taxon>Ascomycota</taxon>
        <taxon>Pezizomycotina</taxon>
        <taxon>Eurotiomycetes</taxon>
        <taxon>Chaetothyriomycetidae</taxon>
        <taxon>Chaetothyriales</taxon>
        <taxon>Herpotrichiellaceae</taxon>
        <taxon>Fonsecaea</taxon>
    </lineage>
</organism>
<sequence length="1123" mass="127749">MARKRRCAQTASNRPTKQQKSANHDHADPHHLVSSVHHAVLSSYYPRVCTLRSYLLAALPATSRVRRHNLTEFGKNDADGVLDTCLVGILKTASVSVKESRKTDFATFTQSQFRATDANTDRAQPCCMNEVVDFVIWSLFKGNFANRVRPQHILCHGLQRGILPQDHGYQHGGPAPFLPGIIRKHPNDNLITLKSSPWSDILSLLGADGEVIFASLLLDCGVFTRIAGGRDNYFQLSGVPISELPQIHTTPPGRAILPKRRDIQRQRPGDIRFVRNRMFYARPFLNTVGKVKVGLHHTHILQRLPDAAEQHQAVHILKYIFPRQFGLHNVFTSVVHSSETSHRFKDYTVREQEITVQKKRPLAWAPRRLRGEPIRLVQKIYQNHRSCSYSQLLRHYCPLMSTGYEAPVIQSNEILSSMAGSELFATQINPSGMPGTNLDTACSSNDGDSSFLPHSTPVARVSAFCRSVISHLLPRHTFGSGPGGQRNHEMMMNKIDEFVRMRRFETMSLHEAVQGIHVTSIAWLRGLKCLDQKMSRSDFTKRLEIFHEFVYYVFDSLLIPIVRAHFYVTESSTHRHRLFYFRQDVWRKLSEPSLAMLRLNMYIPVRPGKARLELRSRTLGYSHLRLLPKDQGARPITNLRRRQPKLDAGRRLLGDSINAQLAPIFQVLNFERGRNPVPLGSALLSVGDIHRKVAEFKKVIRSQSPLFFVKVDIKSCFDTIPQEPLLQMASSLLEENSYRTTKHLEVKSRKSGQRAVQEGMRRRFAGTARPADARAVLSEASISSIASGKRHTVIADTGINRIWNRDSLLKLLQNHVGDNMIKIGKKYLKQIDGIPQGSIVSSLLCSYFYGAFERNELGFLVPESCLLLRLIDDFLLITTDDKLARRFLEVMASGDQRYGIRVNAEKSLVNFEATINSEKVPRIHGSTFFPYCGMGIHMETLELKKDREKRDAFISNALTVESCTRPGMTLKRKILSSLKLQMHPMLLDMSLNSRSQVVSTLLGNFTESAMKMHQYVTGLGPKRQPSQRLLQDLIEDLISAGNKICCEKNDNNAHVRHISRRQMCWIAATAFEGVLERKQSQYKDLLIWLRWLRESAQPSMNMEEAAMGRLVQENKRAFRSYVY</sequence>
<dbReference type="OrthoDB" id="289721at2759"/>
<keyword evidence="17" id="KW-1185">Reference proteome</keyword>
<dbReference type="GO" id="GO:0000781">
    <property type="term" value="C:chromosome, telomeric region"/>
    <property type="evidence" value="ECO:0007669"/>
    <property type="project" value="UniProtKB-SubCell"/>
</dbReference>
<dbReference type="EMBL" id="KN848095">
    <property type="protein sequence ID" value="KIX93323.1"/>
    <property type="molecule type" value="Genomic_DNA"/>
</dbReference>
<dbReference type="PRINTS" id="PR01365">
    <property type="entry name" value="TELOMERASERT"/>
</dbReference>
<evidence type="ECO:0000259" key="15">
    <source>
        <dbReference type="PROSITE" id="PS50878"/>
    </source>
</evidence>
<dbReference type="CDD" id="cd01648">
    <property type="entry name" value="TERT"/>
    <property type="match status" value="1"/>
</dbReference>
<dbReference type="STRING" id="1442371.A0A0D2KA91"/>
<dbReference type="Proteomes" id="UP000053411">
    <property type="component" value="Unassembled WGS sequence"/>
</dbReference>
<reference evidence="16 17" key="1">
    <citation type="submission" date="2015-01" db="EMBL/GenBank/DDBJ databases">
        <title>The Genome Sequence of Fonsecaea multimorphosa CBS 102226.</title>
        <authorList>
            <consortium name="The Broad Institute Genomics Platform"/>
            <person name="Cuomo C."/>
            <person name="de Hoog S."/>
            <person name="Gorbushina A."/>
            <person name="Stielow B."/>
            <person name="Teixiera M."/>
            <person name="Abouelleil A."/>
            <person name="Chapman S.B."/>
            <person name="Priest M."/>
            <person name="Young S.K."/>
            <person name="Wortman J."/>
            <person name="Nusbaum C."/>
            <person name="Birren B."/>
        </authorList>
    </citation>
    <scope>NUCLEOTIDE SEQUENCE [LARGE SCALE GENOMIC DNA]</scope>
    <source>
        <strain evidence="16 17">CBS 102226</strain>
    </source>
</reference>
<gene>
    <name evidence="16" type="ORF">Z520_10966</name>
</gene>
<dbReference type="GO" id="GO:0070034">
    <property type="term" value="F:telomerase RNA binding"/>
    <property type="evidence" value="ECO:0007669"/>
    <property type="project" value="TreeGrafter"/>
</dbReference>
<evidence type="ECO:0000313" key="17">
    <source>
        <dbReference type="Proteomes" id="UP000053411"/>
    </source>
</evidence>
<dbReference type="GO" id="GO:0042162">
    <property type="term" value="F:telomeric DNA binding"/>
    <property type="evidence" value="ECO:0007669"/>
    <property type="project" value="TreeGrafter"/>
</dbReference>
<keyword evidence="7 13" id="KW-0479">Metal-binding</keyword>
<evidence type="ECO:0000256" key="13">
    <source>
        <dbReference type="RuleBase" id="RU365061"/>
    </source>
</evidence>
<feature type="domain" description="Reverse transcriptase" evidence="15">
    <location>
        <begin position="608"/>
        <end position="936"/>
    </location>
</feature>
<dbReference type="SMART" id="SM00975">
    <property type="entry name" value="Telomerase_RBD"/>
    <property type="match status" value="1"/>
</dbReference>
<dbReference type="GO" id="GO:0000333">
    <property type="term" value="C:telomerase catalytic core complex"/>
    <property type="evidence" value="ECO:0007669"/>
    <property type="project" value="TreeGrafter"/>
</dbReference>
<dbReference type="Gene3D" id="3.30.70.2630">
    <property type="match status" value="1"/>
</dbReference>
<evidence type="ECO:0000256" key="2">
    <source>
        <dbReference type="ARBA" id="ARBA00012493"/>
    </source>
</evidence>
<evidence type="ECO:0000256" key="7">
    <source>
        <dbReference type="ARBA" id="ARBA00022723"/>
    </source>
</evidence>
<dbReference type="Gene3D" id="1.10.357.90">
    <property type="match status" value="1"/>
</dbReference>
<dbReference type="Pfam" id="PF12009">
    <property type="entry name" value="Telomerase_RBD"/>
    <property type="match status" value="1"/>
</dbReference>
<dbReference type="InterPro" id="IPR000477">
    <property type="entry name" value="RT_dom"/>
</dbReference>
<dbReference type="InterPro" id="IPR003545">
    <property type="entry name" value="Telomerase_RT"/>
</dbReference>
<dbReference type="GeneID" id="27716712"/>
<evidence type="ECO:0000256" key="9">
    <source>
        <dbReference type="ARBA" id="ARBA00022895"/>
    </source>
</evidence>
<comment type="similarity">
    <text evidence="1 13">Belongs to the reverse transcriptase family. Telomerase subfamily.</text>
</comment>
<dbReference type="EC" id="2.7.7.49" evidence="2 13"/>
<evidence type="ECO:0000256" key="10">
    <source>
        <dbReference type="ARBA" id="ARBA00022918"/>
    </source>
</evidence>
<evidence type="ECO:0000256" key="3">
    <source>
        <dbReference type="ARBA" id="ARBA00016182"/>
    </source>
</evidence>
<dbReference type="VEuPathDB" id="FungiDB:Z520_10966"/>
<evidence type="ECO:0000256" key="14">
    <source>
        <dbReference type="SAM" id="MobiDB-lite"/>
    </source>
</evidence>
<comment type="catalytic activity">
    <reaction evidence="12 13">
        <text>DNA(n) + a 2'-deoxyribonucleoside 5'-triphosphate = DNA(n+1) + diphosphate</text>
        <dbReference type="Rhea" id="RHEA:22508"/>
        <dbReference type="Rhea" id="RHEA-COMP:17339"/>
        <dbReference type="Rhea" id="RHEA-COMP:17340"/>
        <dbReference type="ChEBI" id="CHEBI:33019"/>
        <dbReference type="ChEBI" id="CHEBI:61560"/>
        <dbReference type="ChEBI" id="CHEBI:173112"/>
        <dbReference type="EC" id="2.7.7.49"/>
    </reaction>
</comment>
<dbReference type="PANTHER" id="PTHR12066:SF0">
    <property type="entry name" value="TELOMERASE REVERSE TRANSCRIPTASE"/>
    <property type="match status" value="1"/>
</dbReference>
<keyword evidence="6 13" id="KW-0548">Nucleotidyltransferase</keyword>
<dbReference type="PROSITE" id="PS50878">
    <property type="entry name" value="RT_POL"/>
    <property type="match status" value="1"/>
</dbReference>
<keyword evidence="11 13" id="KW-0539">Nucleus</keyword>
<dbReference type="GO" id="GO:0046872">
    <property type="term" value="F:metal ion binding"/>
    <property type="evidence" value="ECO:0007669"/>
    <property type="project" value="UniProtKB-KW"/>
</dbReference>
<dbReference type="PANTHER" id="PTHR12066">
    <property type="entry name" value="TELOMERASE REVERSE TRANSCRIPTASE"/>
    <property type="match status" value="1"/>
</dbReference>
<dbReference type="AlphaFoldDB" id="A0A0D2KA91"/>
<dbReference type="Gene3D" id="1.10.132.70">
    <property type="match status" value="1"/>
</dbReference>
<keyword evidence="8 13" id="KW-0460">Magnesium</keyword>
<dbReference type="InterPro" id="IPR021891">
    <property type="entry name" value="Telomerase_RBD"/>
</dbReference>
<feature type="compositionally biased region" description="Polar residues" evidence="14">
    <location>
        <begin position="9"/>
        <end position="21"/>
    </location>
</feature>
<evidence type="ECO:0000256" key="11">
    <source>
        <dbReference type="ARBA" id="ARBA00023242"/>
    </source>
</evidence>
<comment type="subcellular location">
    <subcellularLocation>
        <location evidence="13">Nucleus</location>
    </subcellularLocation>
    <subcellularLocation>
        <location evidence="13">Chromosome</location>
        <location evidence="13">Telomere</location>
    </subcellularLocation>
</comment>
<protein>
    <recommendedName>
        <fullName evidence="3 13">Telomerase reverse transcriptase</fullName>
        <ecNumber evidence="2 13">2.7.7.49</ecNumber>
    </recommendedName>
    <alternativeName>
        <fullName evidence="13">Telomerase catalytic subunit</fullName>
    </alternativeName>
</protein>
<dbReference type="GO" id="GO:0003720">
    <property type="term" value="F:telomerase activity"/>
    <property type="evidence" value="ECO:0007669"/>
    <property type="project" value="InterPro"/>
</dbReference>
<evidence type="ECO:0000256" key="4">
    <source>
        <dbReference type="ARBA" id="ARBA00022454"/>
    </source>
</evidence>
<dbReference type="GO" id="GO:0007004">
    <property type="term" value="P:telomere maintenance via telomerase"/>
    <property type="evidence" value="ECO:0007669"/>
    <property type="project" value="TreeGrafter"/>
</dbReference>
<dbReference type="InterPro" id="IPR049139">
    <property type="entry name" value="TERT_C"/>
</dbReference>
<evidence type="ECO:0000256" key="5">
    <source>
        <dbReference type="ARBA" id="ARBA00022679"/>
    </source>
</evidence>
<keyword evidence="9 13" id="KW-0779">Telomere</keyword>
<dbReference type="Pfam" id="PF21399">
    <property type="entry name" value="TERT_C"/>
    <property type="match status" value="1"/>
</dbReference>
<evidence type="ECO:0000256" key="1">
    <source>
        <dbReference type="ARBA" id="ARBA00008001"/>
    </source>
</evidence>
<keyword evidence="10 13" id="KW-0695">RNA-directed DNA polymerase</keyword>
<keyword evidence="4 13" id="KW-0158">Chromosome</keyword>
<name>A0A0D2KA91_9EURO</name>
<comment type="function">
    <text evidence="13">Telomerase is a ribonucleoprotein enzyme essential for the replication of chromosome termini in most eukaryotes. It elongates telomeres. It is a reverse transcriptase that adds simple sequence repeats to chromosome ends by copying a template sequence within the RNA component of the enzyme.</text>
</comment>
<dbReference type="RefSeq" id="XP_016627446.1">
    <property type="nucleotide sequence ID" value="XM_016781457.1"/>
</dbReference>
<evidence type="ECO:0000256" key="6">
    <source>
        <dbReference type="ARBA" id="ARBA00022695"/>
    </source>
</evidence>
<evidence type="ECO:0000313" key="16">
    <source>
        <dbReference type="EMBL" id="KIX93323.1"/>
    </source>
</evidence>
<feature type="region of interest" description="Disordered" evidence="14">
    <location>
        <begin position="1"/>
        <end position="29"/>
    </location>
</feature>
<keyword evidence="5 13" id="KW-0808">Transferase</keyword>